<sequence length="35" mass="3675">MGIGGCFTGDGNTLTMLITLIIIILIINCFCEAKA</sequence>
<dbReference type="Proteomes" id="UP000192731">
    <property type="component" value="Unassembled WGS sequence"/>
</dbReference>
<organism evidence="2 3">
    <name type="scientific">Desulfonispora thiosulfatigenes DSM 11270</name>
    <dbReference type="NCBI Taxonomy" id="656914"/>
    <lineage>
        <taxon>Bacteria</taxon>
        <taxon>Bacillati</taxon>
        <taxon>Bacillota</taxon>
        <taxon>Clostridia</taxon>
        <taxon>Eubacteriales</taxon>
        <taxon>Peptococcaceae</taxon>
        <taxon>Desulfonispora</taxon>
    </lineage>
</organism>
<dbReference type="STRING" id="656914.SAMN00017405_2295"/>
<evidence type="ECO:0000256" key="1">
    <source>
        <dbReference type="SAM" id="Phobius"/>
    </source>
</evidence>
<protein>
    <submittedName>
        <fullName evidence="2">Uncharacterized protein</fullName>
    </submittedName>
</protein>
<keyword evidence="1" id="KW-0472">Membrane</keyword>
<evidence type="ECO:0000313" key="3">
    <source>
        <dbReference type="Proteomes" id="UP000192731"/>
    </source>
</evidence>
<proteinExistence type="predicted"/>
<keyword evidence="3" id="KW-1185">Reference proteome</keyword>
<keyword evidence="1" id="KW-1133">Transmembrane helix</keyword>
<dbReference type="AlphaFoldDB" id="A0A1W1VDY6"/>
<evidence type="ECO:0000313" key="2">
    <source>
        <dbReference type="EMBL" id="SMB91410.1"/>
    </source>
</evidence>
<dbReference type="EMBL" id="FWWT01000018">
    <property type="protein sequence ID" value="SMB91410.1"/>
    <property type="molecule type" value="Genomic_DNA"/>
</dbReference>
<keyword evidence="1" id="KW-0812">Transmembrane</keyword>
<accession>A0A1W1VDY6</accession>
<reference evidence="2 3" key="1">
    <citation type="submission" date="2017-04" db="EMBL/GenBank/DDBJ databases">
        <authorList>
            <person name="Afonso C.L."/>
            <person name="Miller P.J."/>
            <person name="Scott M.A."/>
            <person name="Spackman E."/>
            <person name="Goraichik I."/>
            <person name="Dimitrov K.M."/>
            <person name="Suarez D.L."/>
            <person name="Swayne D.E."/>
        </authorList>
    </citation>
    <scope>NUCLEOTIDE SEQUENCE [LARGE SCALE GENOMIC DNA]</scope>
    <source>
        <strain evidence="2 3">DSM 11270</strain>
    </source>
</reference>
<feature type="transmembrane region" description="Helical" evidence="1">
    <location>
        <begin position="12"/>
        <end position="31"/>
    </location>
</feature>
<gene>
    <name evidence="2" type="ORF">SAMN00017405_2295</name>
</gene>
<name>A0A1W1VDY6_DESTI</name>